<evidence type="ECO:0000256" key="1">
    <source>
        <dbReference type="ARBA" id="ARBA00004167"/>
    </source>
</evidence>
<dbReference type="SUPFAM" id="SSF48264">
    <property type="entry name" value="Cytochrome P450"/>
    <property type="match status" value="1"/>
</dbReference>
<gene>
    <name evidence="14" type="ORF">OLEA9_A093819</name>
</gene>
<evidence type="ECO:0000256" key="7">
    <source>
        <dbReference type="ARBA" id="ARBA00023002"/>
    </source>
</evidence>
<dbReference type="GO" id="GO:0009820">
    <property type="term" value="P:alkaloid metabolic process"/>
    <property type="evidence" value="ECO:0007669"/>
    <property type="project" value="UniProtKB-ARBA"/>
</dbReference>
<dbReference type="InterPro" id="IPR050665">
    <property type="entry name" value="Cytochrome_P450_Monooxygen"/>
</dbReference>
<keyword evidence="7 12" id="KW-0560">Oxidoreductase</keyword>
<dbReference type="PRINTS" id="PR00385">
    <property type="entry name" value="P450"/>
</dbReference>
<keyword evidence="5 11" id="KW-0479">Metal-binding</keyword>
<feature type="transmembrane region" description="Helical" evidence="13">
    <location>
        <begin position="6"/>
        <end position="30"/>
    </location>
</feature>
<dbReference type="Proteomes" id="UP000594638">
    <property type="component" value="Unassembled WGS sequence"/>
</dbReference>
<evidence type="ECO:0000256" key="5">
    <source>
        <dbReference type="ARBA" id="ARBA00022723"/>
    </source>
</evidence>
<keyword evidence="10 13" id="KW-0472">Membrane</keyword>
<reference evidence="14 15" key="1">
    <citation type="submission" date="2019-12" db="EMBL/GenBank/DDBJ databases">
        <authorList>
            <person name="Alioto T."/>
            <person name="Alioto T."/>
            <person name="Gomez Garrido J."/>
        </authorList>
    </citation>
    <scope>NUCLEOTIDE SEQUENCE [LARGE SCALE GENOMIC DNA]</scope>
</reference>
<evidence type="ECO:0000256" key="3">
    <source>
        <dbReference type="ARBA" id="ARBA00022617"/>
    </source>
</evidence>
<dbReference type="PRINTS" id="PR00463">
    <property type="entry name" value="EP450I"/>
</dbReference>
<keyword evidence="6 13" id="KW-1133">Transmembrane helix</keyword>
<dbReference type="PANTHER" id="PTHR24282">
    <property type="entry name" value="CYTOCHROME P450 FAMILY MEMBER"/>
    <property type="match status" value="1"/>
</dbReference>
<feature type="binding site" description="axial binding residue" evidence="11">
    <location>
        <position position="464"/>
    </location>
    <ligand>
        <name>heme</name>
        <dbReference type="ChEBI" id="CHEBI:30413"/>
    </ligand>
    <ligandPart>
        <name>Fe</name>
        <dbReference type="ChEBI" id="CHEBI:18248"/>
    </ligandPart>
</feature>
<evidence type="ECO:0000256" key="12">
    <source>
        <dbReference type="RuleBase" id="RU000461"/>
    </source>
</evidence>
<keyword evidence="4 13" id="KW-0812">Transmembrane</keyword>
<dbReference type="GO" id="GO:0020037">
    <property type="term" value="F:heme binding"/>
    <property type="evidence" value="ECO:0007669"/>
    <property type="project" value="InterPro"/>
</dbReference>
<proteinExistence type="inferred from homology"/>
<dbReference type="GO" id="GO:0005506">
    <property type="term" value="F:iron ion binding"/>
    <property type="evidence" value="ECO:0007669"/>
    <property type="project" value="InterPro"/>
</dbReference>
<name>A0A8S0U3C6_OLEEU</name>
<dbReference type="Gene3D" id="1.10.630.10">
    <property type="entry name" value="Cytochrome P450"/>
    <property type="match status" value="1"/>
</dbReference>
<dbReference type="GO" id="GO:0016705">
    <property type="term" value="F:oxidoreductase activity, acting on paired donors, with incorporation or reduction of molecular oxygen"/>
    <property type="evidence" value="ECO:0007669"/>
    <property type="project" value="InterPro"/>
</dbReference>
<comment type="caution">
    <text evidence="14">The sequence shown here is derived from an EMBL/GenBank/DDBJ whole genome shotgun (WGS) entry which is preliminary data.</text>
</comment>
<comment type="similarity">
    <text evidence="2 12">Belongs to the cytochrome P450 family.</text>
</comment>
<keyword evidence="8 11" id="KW-0408">Iron</keyword>
<dbReference type="AlphaFoldDB" id="A0A8S0U3C6"/>
<dbReference type="PANTHER" id="PTHR24282:SF94">
    <property type="entry name" value="CYTOCHROME P450 72C1"/>
    <property type="match status" value="1"/>
</dbReference>
<accession>A0A8S0U3C6</accession>
<evidence type="ECO:0000256" key="13">
    <source>
        <dbReference type="SAM" id="Phobius"/>
    </source>
</evidence>
<dbReference type="InterPro" id="IPR017972">
    <property type="entry name" value="Cyt_P450_CS"/>
</dbReference>
<dbReference type="GO" id="GO:0009753">
    <property type="term" value="P:response to jasmonic acid"/>
    <property type="evidence" value="ECO:0007669"/>
    <property type="project" value="UniProtKB-ARBA"/>
</dbReference>
<evidence type="ECO:0000256" key="8">
    <source>
        <dbReference type="ARBA" id="ARBA00023004"/>
    </source>
</evidence>
<dbReference type="GO" id="GO:0016020">
    <property type="term" value="C:membrane"/>
    <property type="evidence" value="ECO:0007669"/>
    <property type="project" value="UniProtKB-SubCell"/>
</dbReference>
<dbReference type="InterPro" id="IPR002401">
    <property type="entry name" value="Cyt_P450_E_grp-I"/>
</dbReference>
<evidence type="ECO:0000256" key="10">
    <source>
        <dbReference type="ARBA" id="ARBA00023136"/>
    </source>
</evidence>
<keyword evidence="15" id="KW-1185">Reference proteome</keyword>
<protein>
    <submittedName>
        <fullName evidence="14">Cytochrome P450 72A15-like</fullName>
    </submittedName>
</protein>
<dbReference type="InterPro" id="IPR001128">
    <property type="entry name" value="Cyt_P450"/>
</dbReference>
<dbReference type="Pfam" id="PF00067">
    <property type="entry name" value="p450"/>
    <property type="match status" value="1"/>
</dbReference>
<dbReference type="GO" id="GO:0004497">
    <property type="term" value="F:monooxygenase activity"/>
    <property type="evidence" value="ECO:0007669"/>
    <property type="project" value="UniProtKB-KW"/>
</dbReference>
<dbReference type="InterPro" id="IPR036396">
    <property type="entry name" value="Cyt_P450_sf"/>
</dbReference>
<dbReference type="EMBL" id="CACTIH010007348">
    <property type="protein sequence ID" value="CAA3010637.1"/>
    <property type="molecule type" value="Genomic_DNA"/>
</dbReference>
<dbReference type="Gramene" id="OE9A093819T1">
    <property type="protein sequence ID" value="OE9A093819C1"/>
    <property type="gene ID" value="OE9A093819"/>
</dbReference>
<keyword evidence="9 12" id="KW-0503">Monooxygenase</keyword>
<sequence length="516" mass="59804">MENLMFHASIFSLVFLLGYCFLRAFYTIWWKPKLLEKFLKQQGIKGTPYKLFIGDMKEYIKQITEAWAKPINLSHQIAGRVDPFTRNVVQQYGKISFFWAGKTPRLIIMDPDLIKEVLSNKEGHIRKPKINPLILILTRGLTTLEGEKWAAHRRIINPAFHLEQLKGMIPLFVNSSAMLIEKWMKLVSCGGTFEIDIWPEFQELTGDIISRTAFGIKYNEGKKILKLQKELQKLVIETMQTLYIPGFRFIPTKKNRRRKDLDKKITSMLRAWIERMENKMKTKETNDHNLLGLLLQSNDQNKGTDAKSNYMNMEEIIEECKQFYLAGHETTSSWLTWTMVVLAMHPNWQQKAREEVQQICGDKDPDTEAIRHLKTVTMILYEVLRLYPPVIALYQHAYKETKIGNLTVQAGVDLTLPILLVNRDPELWGDDAEEFKPERFSEGVSKASKDQTAFFPFGWGPRTCIGQTFAIIEAKVALAMILQHFSFELSASYTHAPYTVMTLQPQHEAQIIFHPL</sequence>
<evidence type="ECO:0000256" key="2">
    <source>
        <dbReference type="ARBA" id="ARBA00010617"/>
    </source>
</evidence>
<evidence type="ECO:0000256" key="9">
    <source>
        <dbReference type="ARBA" id="ARBA00023033"/>
    </source>
</evidence>
<evidence type="ECO:0000256" key="6">
    <source>
        <dbReference type="ARBA" id="ARBA00022989"/>
    </source>
</evidence>
<evidence type="ECO:0000256" key="11">
    <source>
        <dbReference type="PIRSR" id="PIRSR602401-1"/>
    </source>
</evidence>
<comment type="subcellular location">
    <subcellularLocation>
        <location evidence="1">Membrane</location>
        <topology evidence="1">Single-pass membrane protein</topology>
    </subcellularLocation>
</comment>
<dbReference type="FunFam" id="1.10.630.10:FF:000029">
    <property type="entry name" value="Cytochrome P450 734A1"/>
    <property type="match status" value="1"/>
</dbReference>
<organism evidence="14 15">
    <name type="scientific">Olea europaea subsp. europaea</name>
    <dbReference type="NCBI Taxonomy" id="158383"/>
    <lineage>
        <taxon>Eukaryota</taxon>
        <taxon>Viridiplantae</taxon>
        <taxon>Streptophyta</taxon>
        <taxon>Embryophyta</taxon>
        <taxon>Tracheophyta</taxon>
        <taxon>Spermatophyta</taxon>
        <taxon>Magnoliopsida</taxon>
        <taxon>eudicotyledons</taxon>
        <taxon>Gunneridae</taxon>
        <taxon>Pentapetalae</taxon>
        <taxon>asterids</taxon>
        <taxon>lamiids</taxon>
        <taxon>Lamiales</taxon>
        <taxon>Oleaceae</taxon>
        <taxon>Oleeae</taxon>
        <taxon>Olea</taxon>
    </lineage>
</organism>
<evidence type="ECO:0000256" key="4">
    <source>
        <dbReference type="ARBA" id="ARBA00022692"/>
    </source>
</evidence>
<dbReference type="OrthoDB" id="1470350at2759"/>
<comment type="cofactor">
    <cofactor evidence="11">
        <name>heme</name>
        <dbReference type="ChEBI" id="CHEBI:30413"/>
    </cofactor>
</comment>
<evidence type="ECO:0000313" key="15">
    <source>
        <dbReference type="Proteomes" id="UP000594638"/>
    </source>
</evidence>
<keyword evidence="3 11" id="KW-0349">Heme</keyword>
<dbReference type="PROSITE" id="PS00086">
    <property type="entry name" value="CYTOCHROME_P450"/>
    <property type="match status" value="1"/>
</dbReference>
<evidence type="ECO:0000313" key="14">
    <source>
        <dbReference type="EMBL" id="CAA3010637.1"/>
    </source>
</evidence>